<dbReference type="AlphaFoldDB" id="A0A6B9XUX4"/>
<organism evidence="1">
    <name type="scientific">Picea sitchensis</name>
    <name type="common">Sitka spruce</name>
    <name type="synonym">Pinus sitchensis</name>
    <dbReference type="NCBI Taxonomy" id="3332"/>
    <lineage>
        <taxon>Eukaryota</taxon>
        <taxon>Viridiplantae</taxon>
        <taxon>Streptophyta</taxon>
        <taxon>Embryophyta</taxon>
        <taxon>Tracheophyta</taxon>
        <taxon>Spermatophyta</taxon>
        <taxon>Pinopsida</taxon>
        <taxon>Pinidae</taxon>
        <taxon>Conifers I</taxon>
        <taxon>Pinales</taxon>
        <taxon>Pinaceae</taxon>
        <taxon>Picea</taxon>
    </lineage>
</organism>
<proteinExistence type="predicted"/>
<keyword evidence="1" id="KW-0496">Mitochondrion</keyword>
<reference evidence="1" key="1">
    <citation type="submission" date="2019-03" db="EMBL/GenBank/DDBJ databases">
        <title>Largest Complete Mitochondrial Genome of a Gymnosperm, Sitka Spruce (Picea sitchensis), Indicates Complex Physical Structure.</title>
        <authorList>
            <person name="Jackman S.D."/>
            <person name="Coombe L."/>
            <person name="Warren R."/>
            <person name="Kirk H."/>
            <person name="Trinh E."/>
            <person name="McLeod T."/>
            <person name="Pleasance S."/>
            <person name="Pandoh P."/>
            <person name="Zhao Y."/>
            <person name="Coope R."/>
            <person name="Bousquet J."/>
            <person name="Bohlmann J.C."/>
            <person name="Jones S.J.M."/>
            <person name="Birol I."/>
        </authorList>
    </citation>
    <scope>NUCLEOTIDE SEQUENCE</scope>
    <source>
        <strain evidence="1">Q903</strain>
    </source>
</reference>
<geneLocation type="mitochondrion" evidence="1"/>
<dbReference type="EMBL" id="MK697699">
    <property type="protein sequence ID" value="QHR89952.1"/>
    <property type="molecule type" value="Genomic_DNA"/>
</dbReference>
<accession>A0A6B9XUX4</accession>
<sequence length="49" mass="5914">MLRPFPMNEVPMFSLYNISSYRNDTSRVNTLLRTFRGYLNTFLAYFKVK</sequence>
<evidence type="ECO:0000313" key="1">
    <source>
        <dbReference type="EMBL" id="QHR89952.1"/>
    </source>
</evidence>
<gene>
    <name evidence="1" type="primary">orf03997</name>
    <name evidence="1" type="ORF">Q903MT_gene3974</name>
</gene>
<name>A0A6B9XUX4_PICSI</name>
<protein>
    <submittedName>
        <fullName evidence="1">Uncharacterized protein</fullName>
    </submittedName>
</protein>